<evidence type="ECO:0000313" key="7">
    <source>
        <dbReference type="EMBL" id="TFW71920.1"/>
    </source>
</evidence>
<dbReference type="InterPro" id="IPR001486">
    <property type="entry name" value="Hemoglobin_trunc"/>
</dbReference>
<keyword evidence="4 5" id="KW-0408">Iron</keyword>
<keyword evidence="3 5" id="KW-0479">Metal-binding</keyword>
<dbReference type="Proteomes" id="UP000297706">
    <property type="component" value="Unassembled WGS sequence"/>
</dbReference>
<feature type="signal peptide" evidence="6">
    <location>
        <begin position="1"/>
        <end position="19"/>
    </location>
</feature>
<keyword evidence="8" id="KW-1185">Reference proteome</keyword>
<feature type="binding site" description="distal binding residue" evidence="5">
    <location>
        <position position="97"/>
    </location>
    <ligand>
        <name>heme</name>
        <dbReference type="ChEBI" id="CHEBI:30413"/>
    </ligand>
    <ligandPart>
        <name>Fe</name>
        <dbReference type="ChEBI" id="CHEBI:18248"/>
    </ligandPart>
</feature>
<dbReference type="CDD" id="cd00454">
    <property type="entry name" value="TrHb1_N"/>
    <property type="match status" value="1"/>
</dbReference>
<keyword evidence="2 5" id="KW-0349">Heme</keyword>
<feature type="chain" id="PRO_5021330095" evidence="6">
    <location>
        <begin position="20"/>
        <end position="144"/>
    </location>
</feature>
<evidence type="ECO:0000256" key="5">
    <source>
        <dbReference type="PIRSR" id="PIRSR601486-1"/>
    </source>
</evidence>
<evidence type="ECO:0000256" key="6">
    <source>
        <dbReference type="SAM" id="SignalP"/>
    </source>
</evidence>
<organism evidence="7 8">
    <name type="scientific">Methylotenera oryzisoli</name>
    <dbReference type="NCBI Taxonomy" id="2080758"/>
    <lineage>
        <taxon>Bacteria</taxon>
        <taxon>Pseudomonadati</taxon>
        <taxon>Pseudomonadota</taxon>
        <taxon>Betaproteobacteria</taxon>
        <taxon>Nitrosomonadales</taxon>
        <taxon>Methylophilaceae</taxon>
        <taxon>Methylotenera</taxon>
    </lineage>
</organism>
<dbReference type="InterPro" id="IPR009050">
    <property type="entry name" value="Globin-like_sf"/>
</dbReference>
<dbReference type="GO" id="GO:0046872">
    <property type="term" value="F:metal ion binding"/>
    <property type="evidence" value="ECO:0007669"/>
    <property type="project" value="UniProtKB-KW"/>
</dbReference>
<evidence type="ECO:0000256" key="3">
    <source>
        <dbReference type="ARBA" id="ARBA00022723"/>
    </source>
</evidence>
<dbReference type="InterPro" id="IPR012292">
    <property type="entry name" value="Globin/Proto"/>
</dbReference>
<reference evidence="7 8" key="1">
    <citation type="submission" date="2018-02" db="EMBL/GenBank/DDBJ databases">
        <title>A novel lanthanide dependent methylotroph, Methylotenera sp. La3113.</title>
        <authorList>
            <person name="Lv H."/>
            <person name="Tani A."/>
        </authorList>
    </citation>
    <scope>NUCLEOTIDE SEQUENCE [LARGE SCALE GENOMIC DNA]</scope>
    <source>
        <strain evidence="7 8">La3113</strain>
    </source>
</reference>
<sequence length="144" mass="16013">MRNNFLMILMLLLSSCAQVQSSSHQSEHPSLFERIGGLPVLTLVVSETIDISASDPKIKRSFDGVKLSTLKQSVVDQLCVLTGGSCVYEGETMKNSHRDLKVTSAEFELFVETFRTALDKHVGTKEKNELLKILAPMKRDIVTD</sequence>
<evidence type="ECO:0000256" key="4">
    <source>
        <dbReference type="ARBA" id="ARBA00023004"/>
    </source>
</evidence>
<evidence type="ECO:0000313" key="8">
    <source>
        <dbReference type="Proteomes" id="UP000297706"/>
    </source>
</evidence>
<dbReference type="RefSeq" id="WP_135277149.1">
    <property type="nucleotide sequence ID" value="NZ_PQVH01000008.1"/>
</dbReference>
<protein>
    <submittedName>
        <fullName evidence="7">Group 1 truncated hemoglobin</fullName>
    </submittedName>
</protein>
<dbReference type="AlphaFoldDB" id="A0A4Y9VSW4"/>
<dbReference type="OrthoDB" id="9795814at2"/>
<evidence type="ECO:0000256" key="1">
    <source>
        <dbReference type="ARBA" id="ARBA00022448"/>
    </source>
</evidence>
<dbReference type="PROSITE" id="PS51257">
    <property type="entry name" value="PROKAR_LIPOPROTEIN"/>
    <property type="match status" value="1"/>
</dbReference>
<dbReference type="GO" id="GO:0019825">
    <property type="term" value="F:oxygen binding"/>
    <property type="evidence" value="ECO:0007669"/>
    <property type="project" value="InterPro"/>
</dbReference>
<evidence type="ECO:0000256" key="2">
    <source>
        <dbReference type="ARBA" id="ARBA00022617"/>
    </source>
</evidence>
<gene>
    <name evidence="7" type="ORF">C3Y98_05785</name>
</gene>
<dbReference type="SUPFAM" id="SSF46458">
    <property type="entry name" value="Globin-like"/>
    <property type="match status" value="1"/>
</dbReference>
<dbReference type="EMBL" id="PQVH01000008">
    <property type="protein sequence ID" value="TFW71920.1"/>
    <property type="molecule type" value="Genomic_DNA"/>
</dbReference>
<keyword evidence="1" id="KW-0813">Transport</keyword>
<name>A0A4Y9VSW4_9PROT</name>
<comment type="caution">
    <text evidence="7">The sequence shown here is derived from an EMBL/GenBank/DDBJ whole genome shotgun (WGS) entry which is preliminary data.</text>
</comment>
<proteinExistence type="predicted"/>
<accession>A0A4Y9VSW4</accession>
<keyword evidence="6" id="KW-0732">Signal</keyword>
<dbReference type="Pfam" id="PF01152">
    <property type="entry name" value="Bac_globin"/>
    <property type="match status" value="1"/>
</dbReference>
<dbReference type="Gene3D" id="1.10.490.10">
    <property type="entry name" value="Globins"/>
    <property type="match status" value="1"/>
</dbReference>
<dbReference type="GO" id="GO:0020037">
    <property type="term" value="F:heme binding"/>
    <property type="evidence" value="ECO:0007669"/>
    <property type="project" value="InterPro"/>
</dbReference>